<dbReference type="Proteomes" id="UP000827872">
    <property type="component" value="Linkage Group LG02"/>
</dbReference>
<sequence length="278" mass="32403">MLSFRRKISQSFKEPGILRSSKRFATKWIEGRIQAHRESKNLSEESETLEDDKKEPLSVMEINTLIQRRQLLEAFENIKDLEMDLLVERDSKKYEDNPKEYTVKAKDIELLYDHISKVIRQIVQEMLDLSSLDEKALTSLAILIETEEEIHSETSKVTSSDGPAALGSARNWRDLWKEAVNQSVKGRVSNVPVPSKEDTEYWLSVHLESLRTAIRDDLLKVKSHIQEYYPQDYNVCDTYMEAFHKALSVHLQGILEDNTLTLSEFYALLNWIHNVYLR</sequence>
<dbReference type="EMBL" id="CM037615">
    <property type="protein sequence ID" value="KAH8014900.1"/>
    <property type="molecule type" value="Genomic_DNA"/>
</dbReference>
<evidence type="ECO:0000313" key="1">
    <source>
        <dbReference type="EMBL" id="KAH8014900.1"/>
    </source>
</evidence>
<accession>A0ACB8G5Y1</accession>
<name>A0ACB8G5Y1_9SAUR</name>
<evidence type="ECO:0000313" key="2">
    <source>
        <dbReference type="Proteomes" id="UP000827872"/>
    </source>
</evidence>
<comment type="caution">
    <text evidence="1">The sequence shown here is derived from an EMBL/GenBank/DDBJ whole genome shotgun (WGS) entry which is preliminary data.</text>
</comment>
<organism evidence="1 2">
    <name type="scientific">Sphaerodactylus townsendi</name>
    <dbReference type="NCBI Taxonomy" id="933632"/>
    <lineage>
        <taxon>Eukaryota</taxon>
        <taxon>Metazoa</taxon>
        <taxon>Chordata</taxon>
        <taxon>Craniata</taxon>
        <taxon>Vertebrata</taxon>
        <taxon>Euteleostomi</taxon>
        <taxon>Lepidosauria</taxon>
        <taxon>Squamata</taxon>
        <taxon>Bifurcata</taxon>
        <taxon>Gekkota</taxon>
        <taxon>Sphaerodactylidae</taxon>
        <taxon>Sphaerodactylus</taxon>
    </lineage>
</organism>
<gene>
    <name evidence="1" type="ORF">K3G42_032444</name>
</gene>
<protein>
    <submittedName>
        <fullName evidence="1">Uncharacterized protein</fullName>
    </submittedName>
</protein>
<proteinExistence type="predicted"/>
<keyword evidence="2" id="KW-1185">Reference proteome</keyword>
<reference evidence="1" key="1">
    <citation type="submission" date="2021-08" db="EMBL/GenBank/DDBJ databases">
        <title>The first chromosome-level gecko genome reveals the dynamic sex chromosomes of Neotropical dwarf geckos (Sphaerodactylidae: Sphaerodactylus).</title>
        <authorList>
            <person name="Pinto B.J."/>
            <person name="Keating S.E."/>
            <person name="Gamble T."/>
        </authorList>
    </citation>
    <scope>NUCLEOTIDE SEQUENCE</scope>
    <source>
        <strain evidence="1">TG3544</strain>
    </source>
</reference>